<dbReference type="Proteomes" id="UP000541109">
    <property type="component" value="Unassembled WGS sequence"/>
</dbReference>
<evidence type="ECO:0000259" key="7">
    <source>
        <dbReference type="Pfam" id="PF00675"/>
    </source>
</evidence>
<evidence type="ECO:0000256" key="1">
    <source>
        <dbReference type="ARBA" id="ARBA00001947"/>
    </source>
</evidence>
<feature type="signal peptide" evidence="6">
    <location>
        <begin position="1"/>
        <end position="18"/>
    </location>
</feature>
<accession>A0A839AH38</accession>
<dbReference type="GO" id="GO:0006508">
    <property type="term" value="P:proteolysis"/>
    <property type="evidence" value="ECO:0007669"/>
    <property type="project" value="InterPro"/>
</dbReference>
<dbReference type="InterPro" id="IPR011765">
    <property type="entry name" value="Pept_M16_N"/>
</dbReference>
<dbReference type="AlphaFoldDB" id="A0A839AH38"/>
<dbReference type="Pfam" id="PF00675">
    <property type="entry name" value="Peptidase_M16"/>
    <property type="match status" value="1"/>
</dbReference>
<reference evidence="9 10" key="1">
    <citation type="submission" date="2020-07" db="EMBL/GenBank/DDBJ databases">
        <title>Stappia sp., F7233, whole genome shotgun sequencing project.</title>
        <authorList>
            <person name="Jiang S."/>
            <person name="Liu Z.W."/>
            <person name="Du Z.J."/>
        </authorList>
    </citation>
    <scope>NUCLEOTIDE SEQUENCE [LARGE SCALE GENOMIC DNA]</scope>
    <source>
        <strain evidence="9 10">F7233</strain>
    </source>
</reference>
<feature type="chain" id="PRO_5032658808" evidence="6">
    <location>
        <begin position="19"/>
        <end position="468"/>
    </location>
</feature>
<dbReference type="Pfam" id="PF05193">
    <property type="entry name" value="Peptidase_M16_C"/>
    <property type="match status" value="1"/>
</dbReference>
<evidence type="ECO:0000313" key="10">
    <source>
        <dbReference type="Proteomes" id="UP000541109"/>
    </source>
</evidence>
<dbReference type="PANTHER" id="PTHR11851:SF49">
    <property type="entry name" value="MITOCHONDRIAL-PROCESSING PEPTIDASE SUBUNIT ALPHA"/>
    <property type="match status" value="1"/>
</dbReference>
<dbReference type="PANTHER" id="PTHR11851">
    <property type="entry name" value="METALLOPROTEASE"/>
    <property type="match status" value="1"/>
</dbReference>
<evidence type="ECO:0000313" key="9">
    <source>
        <dbReference type="EMBL" id="MBA5779011.1"/>
    </source>
</evidence>
<evidence type="ECO:0000256" key="6">
    <source>
        <dbReference type="SAM" id="SignalP"/>
    </source>
</evidence>
<evidence type="ECO:0000256" key="3">
    <source>
        <dbReference type="ARBA" id="ARBA00023049"/>
    </source>
</evidence>
<dbReference type="GO" id="GO:0004222">
    <property type="term" value="F:metalloendopeptidase activity"/>
    <property type="evidence" value="ECO:0007669"/>
    <property type="project" value="InterPro"/>
</dbReference>
<feature type="compositionally biased region" description="Low complexity" evidence="5">
    <location>
        <begin position="457"/>
        <end position="468"/>
    </location>
</feature>
<sequence>MALAVLLASQAAPSVANAETQAAATSSDFADIRVGGDVSSFTLENGLQVVVIPDHRAPVVTHMIWYKVGSADELPGKSGIAHFLEHLMFKGTKNHPEGAFSKRVAEIGGSENAFTSNDYTAYFQKISKDYLPEMMAFEADRMQNLVLTDEVVAPEREVVLEERRQRIDNDPSSKLSETLDSILYVNHPYSVPVIGWKDEIRALNKEDAFAFYDRYYTPNNAVLVVAGDVTPEEVRANAEATYGKLQRRAEPGERTRPKTQTPPGAREVTLVDEQVNQPILRQAWLVPSYTVAEGNEGASLDVLAQILGGGATSRLYRELVVEGGIASSAGSWYQSTALDDTRFMIYGVPRDGKDLNDVSAAIRATVDDIIENGVGEEELERAKKGMLAEAVYAQDSQSTLARIFGAALTTGGTIESVQQWPRQIASVTARDVQEVARKYLSDAPVTANLLGSPPPAASEAAGKSGKKS</sequence>
<keyword evidence="3" id="KW-0645">Protease</keyword>
<dbReference type="InterPro" id="IPR050361">
    <property type="entry name" value="MPP/UQCRC_Complex"/>
</dbReference>
<dbReference type="GO" id="GO:0046872">
    <property type="term" value="F:metal ion binding"/>
    <property type="evidence" value="ECO:0007669"/>
    <property type="project" value="InterPro"/>
</dbReference>
<dbReference type="Gene3D" id="3.30.830.10">
    <property type="entry name" value="Metalloenzyme, LuxS/M16 peptidase-like"/>
    <property type="match status" value="2"/>
</dbReference>
<keyword evidence="3" id="KW-0378">Hydrolase</keyword>
<comment type="cofactor">
    <cofactor evidence="1">
        <name>Zn(2+)</name>
        <dbReference type="ChEBI" id="CHEBI:29105"/>
    </cofactor>
</comment>
<protein>
    <submittedName>
        <fullName evidence="9">Insulinase family protein</fullName>
    </submittedName>
</protein>
<feature type="region of interest" description="Disordered" evidence="5">
    <location>
        <begin position="241"/>
        <end position="264"/>
    </location>
</feature>
<feature type="domain" description="Peptidase M16 C-terminal" evidence="8">
    <location>
        <begin position="203"/>
        <end position="385"/>
    </location>
</feature>
<proteinExistence type="inferred from homology"/>
<comment type="caution">
    <text evidence="9">The sequence shown here is derived from an EMBL/GenBank/DDBJ whole genome shotgun (WGS) entry which is preliminary data.</text>
</comment>
<feature type="domain" description="Peptidase M16 N-terminal" evidence="7">
    <location>
        <begin position="49"/>
        <end position="194"/>
    </location>
</feature>
<dbReference type="InterPro" id="IPR001431">
    <property type="entry name" value="Pept_M16_Zn_BS"/>
</dbReference>
<organism evidence="9 10">
    <name type="scientific">Stappia albiluteola</name>
    <dbReference type="NCBI Taxonomy" id="2758565"/>
    <lineage>
        <taxon>Bacteria</taxon>
        <taxon>Pseudomonadati</taxon>
        <taxon>Pseudomonadota</taxon>
        <taxon>Alphaproteobacteria</taxon>
        <taxon>Hyphomicrobiales</taxon>
        <taxon>Stappiaceae</taxon>
        <taxon>Stappia</taxon>
    </lineage>
</organism>
<gene>
    <name evidence="9" type="ORF">H2509_17930</name>
</gene>
<keyword evidence="3" id="KW-0482">Metalloprotease</keyword>
<dbReference type="InterPro" id="IPR011249">
    <property type="entry name" value="Metalloenz_LuxS/M16"/>
</dbReference>
<feature type="compositionally biased region" description="Basic and acidic residues" evidence="5">
    <location>
        <begin position="247"/>
        <end position="256"/>
    </location>
</feature>
<dbReference type="InterPro" id="IPR007863">
    <property type="entry name" value="Peptidase_M16_C"/>
</dbReference>
<feature type="region of interest" description="Disordered" evidence="5">
    <location>
        <begin position="447"/>
        <end position="468"/>
    </location>
</feature>
<dbReference type="PROSITE" id="PS00143">
    <property type="entry name" value="INSULINASE"/>
    <property type="match status" value="1"/>
</dbReference>
<keyword evidence="6" id="KW-0732">Signal</keyword>
<evidence type="ECO:0000256" key="4">
    <source>
        <dbReference type="RuleBase" id="RU004447"/>
    </source>
</evidence>
<dbReference type="SUPFAM" id="SSF63411">
    <property type="entry name" value="LuxS/MPP-like metallohydrolase"/>
    <property type="match status" value="2"/>
</dbReference>
<evidence type="ECO:0000256" key="2">
    <source>
        <dbReference type="ARBA" id="ARBA00007261"/>
    </source>
</evidence>
<name>A0A839AH38_9HYPH</name>
<keyword evidence="10" id="KW-1185">Reference proteome</keyword>
<dbReference type="EMBL" id="JACFXV010000065">
    <property type="protein sequence ID" value="MBA5779011.1"/>
    <property type="molecule type" value="Genomic_DNA"/>
</dbReference>
<evidence type="ECO:0000256" key="5">
    <source>
        <dbReference type="SAM" id="MobiDB-lite"/>
    </source>
</evidence>
<comment type="similarity">
    <text evidence="2 4">Belongs to the peptidase M16 family.</text>
</comment>
<evidence type="ECO:0000259" key="8">
    <source>
        <dbReference type="Pfam" id="PF05193"/>
    </source>
</evidence>